<evidence type="ECO:0000313" key="4">
    <source>
        <dbReference type="Proteomes" id="UP000266841"/>
    </source>
</evidence>
<accession>K0TPJ5</accession>
<reference evidence="3 4" key="1">
    <citation type="journal article" date="2012" name="Genome Biol.">
        <title>Genome and low-iron response of an oceanic diatom adapted to chronic iron limitation.</title>
        <authorList>
            <person name="Lommer M."/>
            <person name="Specht M."/>
            <person name="Roy A.S."/>
            <person name="Kraemer L."/>
            <person name="Andreson R."/>
            <person name="Gutowska M.A."/>
            <person name="Wolf J."/>
            <person name="Bergner S.V."/>
            <person name="Schilhabel M.B."/>
            <person name="Klostermeier U.C."/>
            <person name="Beiko R.G."/>
            <person name="Rosenstiel P."/>
            <person name="Hippler M."/>
            <person name="Laroche J."/>
        </authorList>
    </citation>
    <scope>NUCLEOTIDE SEQUENCE [LARGE SCALE GENOMIC DNA]</scope>
    <source>
        <strain evidence="3 4">CCMP1005</strain>
    </source>
</reference>
<gene>
    <name evidence="3" type="ORF">THAOC_00129</name>
</gene>
<feature type="chain" id="PRO_5003838147" evidence="2">
    <location>
        <begin position="27"/>
        <end position="220"/>
    </location>
</feature>
<evidence type="ECO:0000313" key="3">
    <source>
        <dbReference type="EMBL" id="EJK77996.1"/>
    </source>
</evidence>
<dbReference type="eggNOG" id="ENOG502RWHQ">
    <property type="taxonomic scope" value="Eukaryota"/>
</dbReference>
<keyword evidence="2" id="KW-0732">Signal</keyword>
<name>K0TPJ5_THAOC</name>
<comment type="caution">
    <text evidence="3">The sequence shown here is derived from an EMBL/GenBank/DDBJ whole genome shotgun (WGS) entry which is preliminary data.</text>
</comment>
<dbReference type="OMA" id="ERVIMFI"/>
<dbReference type="Proteomes" id="UP000266841">
    <property type="component" value="Unassembled WGS sequence"/>
</dbReference>
<protein>
    <submittedName>
        <fullName evidence="3">Uncharacterized protein</fullName>
    </submittedName>
</protein>
<dbReference type="OrthoDB" id="49425at2759"/>
<feature type="region of interest" description="Disordered" evidence="1">
    <location>
        <begin position="127"/>
        <end position="146"/>
    </location>
</feature>
<sequence>MSTRTNLSSCSRLFVLIGFLCGFAAGAFETLESMTNDELEAICISRGFELLREAGANYTREDLIEAAAECLQTEADLEEILRNNPSILQSLQRESSRMKDERTRRQRLEVADDEQIFESEEASIGADALTKGDADASQEGTGKRLDADDDSLSFGVREIAREVLAQMKSDVERVIMFILPKPLRESLQSSLKPLVSVLNNWRKEAFDMIRRYMRAFGDSD</sequence>
<organism evidence="3 4">
    <name type="scientific">Thalassiosira oceanica</name>
    <name type="common">Marine diatom</name>
    <dbReference type="NCBI Taxonomy" id="159749"/>
    <lineage>
        <taxon>Eukaryota</taxon>
        <taxon>Sar</taxon>
        <taxon>Stramenopiles</taxon>
        <taxon>Ochrophyta</taxon>
        <taxon>Bacillariophyta</taxon>
        <taxon>Coscinodiscophyceae</taxon>
        <taxon>Thalassiosirophycidae</taxon>
        <taxon>Thalassiosirales</taxon>
        <taxon>Thalassiosiraceae</taxon>
        <taxon>Thalassiosira</taxon>
    </lineage>
</organism>
<evidence type="ECO:0000256" key="2">
    <source>
        <dbReference type="SAM" id="SignalP"/>
    </source>
</evidence>
<dbReference type="AlphaFoldDB" id="K0TPJ5"/>
<proteinExistence type="predicted"/>
<keyword evidence="4" id="KW-1185">Reference proteome</keyword>
<dbReference type="EMBL" id="AGNL01000130">
    <property type="protein sequence ID" value="EJK77996.1"/>
    <property type="molecule type" value="Genomic_DNA"/>
</dbReference>
<feature type="signal peptide" evidence="2">
    <location>
        <begin position="1"/>
        <end position="26"/>
    </location>
</feature>
<evidence type="ECO:0000256" key="1">
    <source>
        <dbReference type="SAM" id="MobiDB-lite"/>
    </source>
</evidence>